<name>A0A7W6BMA9_9SPHN</name>
<evidence type="ECO:0000256" key="1">
    <source>
        <dbReference type="ARBA" id="ARBA00005622"/>
    </source>
</evidence>
<comment type="similarity">
    <text evidence="1">Belongs to the esterase D family.</text>
</comment>
<evidence type="ECO:0000313" key="4">
    <source>
        <dbReference type="EMBL" id="MBB3928459.1"/>
    </source>
</evidence>
<accession>A0A7W6BMA9</accession>
<proteinExistence type="inferred from homology"/>
<sequence length="277" mass="29803">MDAEPAPFSLPYTQSLILPGPVAGEGYRIDIALPSGACPPGGWPAVVLLDAAGCFATCVEAMRRMSRRQDATGVGQAVLIGISPADGDPGNARRQRDFTSTRTGGKADAGADAGGAEAFLAFIERQVLPTVSARLPLDEGRLTLFGHSLAGYFALWVLANRPRLFRSYAAISPSIWWDREGLFDAFSRAQIADRRLFMAVGEWEEALPPWQLGLPGSEEALARRKARRMIANVLELGAALQAAMGEERASFRLLPEEDHASIVSAAIPRMLRMASLL</sequence>
<dbReference type="EMBL" id="JACIDT010000024">
    <property type="protein sequence ID" value="MBB3928459.1"/>
    <property type="molecule type" value="Genomic_DNA"/>
</dbReference>
<dbReference type="PANTHER" id="PTHR40841:SF2">
    <property type="entry name" value="SIDEROPHORE-DEGRADING ESTERASE (EUROFUNG)"/>
    <property type="match status" value="1"/>
</dbReference>
<dbReference type="AlphaFoldDB" id="A0A7W6BMA9"/>
<dbReference type="GO" id="GO:0016788">
    <property type="term" value="F:hydrolase activity, acting on ester bonds"/>
    <property type="evidence" value="ECO:0007669"/>
    <property type="project" value="TreeGrafter"/>
</dbReference>
<dbReference type="InterPro" id="IPR052558">
    <property type="entry name" value="Siderophore_Hydrolase_D"/>
</dbReference>
<feature type="region of interest" description="Disordered" evidence="3">
    <location>
        <begin position="86"/>
        <end position="109"/>
    </location>
</feature>
<dbReference type="InterPro" id="IPR000801">
    <property type="entry name" value="Esterase-like"/>
</dbReference>
<dbReference type="Pfam" id="PF00756">
    <property type="entry name" value="Esterase"/>
    <property type="match status" value="1"/>
</dbReference>
<dbReference type="SUPFAM" id="SSF53474">
    <property type="entry name" value="alpha/beta-Hydrolases"/>
    <property type="match status" value="1"/>
</dbReference>
<evidence type="ECO:0000256" key="3">
    <source>
        <dbReference type="SAM" id="MobiDB-lite"/>
    </source>
</evidence>
<evidence type="ECO:0000256" key="2">
    <source>
        <dbReference type="ARBA" id="ARBA00022801"/>
    </source>
</evidence>
<reference evidence="4 5" key="1">
    <citation type="submission" date="2020-08" db="EMBL/GenBank/DDBJ databases">
        <title>Genomic Encyclopedia of Type Strains, Phase IV (KMG-IV): sequencing the most valuable type-strain genomes for metagenomic binning, comparative biology and taxonomic classification.</title>
        <authorList>
            <person name="Goeker M."/>
        </authorList>
    </citation>
    <scope>NUCLEOTIDE SEQUENCE [LARGE SCALE GENOMIC DNA]</scope>
    <source>
        <strain evidence="4 5">DSM 26189</strain>
    </source>
</reference>
<dbReference type="Gene3D" id="3.40.50.1820">
    <property type="entry name" value="alpha/beta hydrolase"/>
    <property type="match status" value="1"/>
</dbReference>
<dbReference type="Proteomes" id="UP000571950">
    <property type="component" value="Unassembled WGS sequence"/>
</dbReference>
<comment type="caution">
    <text evidence="4">The sequence shown here is derived from an EMBL/GenBank/DDBJ whole genome shotgun (WGS) entry which is preliminary data.</text>
</comment>
<gene>
    <name evidence="4" type="ORF">GGR43_004203</name>
</gene>
<dbReference type="PANTHER" id="PTHR40841">
    <property type="entry name" value="SIDEROPHORE TRIACETYLFUSARININE C ESTERASE"/>
    <property type="match status" value="1"/>
</dbReference>
<organism evidence="4 5">
    <name type="scientific">Sphingobium jiangsuense</name>
    <dbReference type="NCBI Taxonomy" id="870476"/>
    <lineage>
        <taxon>Bacteria</taxon>
        <taxon>Pseudomonadati</taxon>
        <taxon>Pseudomonadota</taxon>
        <taxon>Alphaproteobacteria</taxon>
        <taxon>Sphingomonadales</taxon>
        <taxon>Sphingomonadaceae</taxon>
        <taxon>Sphingobium</taxon>
    </lineage>
</organism>
<evidence type="ECO:0000313" key="5">
    <source>
        <dbReference type="Proteomes" id="UP000571950"/>
    </source>
</evidence>
<protein>
    <recommendedName>
        <fullName evidence="6">Esterase</fullName>
    </recommendedName>
</protein>
<evidence type="ECO:0008006" key="6">
    <source>
        <dbReference type="Google" id="ProtNLM"/>
    </source>
</evidence>
<keyword evidence="5" id="KW-1185">Reference proteome</keyword>
<keyword evidence="2" id="KW-0378">Hydrolase</keyword>
<dbReference type="InterPro" id="IPR029058">
    <property type="entry name" value="AB_hydrolase_fold"/>
</dbReference>
<dbReference type="RefSeq" id="WP_188073735.1">
    <property type="nucleotide sequence ID" value="NZ_BSPS01000149.1"/>
</dbReference>